<accession>A0A914EKF5</accession>
<dbReference type="SMART" id="SM00667">
    <property type="entry name" value="LisH"/>
    <property type="match status" value="1"/>
</dbReference>
<dbReference type="GO" id="GO:0080008">
    <property type="term" value="C:Cul4-RING E3 ubiquitin ligase complex"/>
    <property type="evidence" value="ECO:0007669"/>
    <property type="project" value="TreeGrafter"/>
</dbReference>
<dbReference type="InterPro" id="IPR006594">
    <property type="entry name" value="LisH"/>
</dbReference>
<dbReference type="Gene3D" id="1.25.10.10">
    <property type="entry name" value="Leucine-rich Repeat Variant"/>
    <property type="match status" value="1"/>
</dbReference>
<evidence type="ECO:0000256" key="1">
    <source>
        <dbReference type="ARBA" id="ARBA00004123"/>
    </source>
</evidence>
<evidence type="ECO:0000256" key="3">
    <source>
        <dbReference type="ARBA" id="ARBA00008845"/>
    </source>
</evidence>
<feature type="region of interest" description="Disordered" evidence="6">
    <location>
        <begin position="272"/>
        <end position="318"/>
    </location>
</feature>
<dbReference type="SUPFAM" id="SSF50978">
    <property type="entry name" value="WD40 repeat-like"/>
    <property type="match status" value="1"/>
</dbReference>
<name>A0A914EKF5_9BILA</name>
<dbReference type="InterPro" id="IPR016024">
    <property type="entry name" value="ARM-type_fold"/>
</dbReference>
<dbReference type="GO" id="GO:0005634">
    <property type="term" value="C:nucleus"/>
    <property type="evidence" value="ECO:0007669"/>
    <property type="project" value="UniProtKB-SubCell"/>
</dbReference>
<evidence type="ECO:0000256" key="6">
    <source>
        <dbReference type="SAM" id="MobiDB-lite"/>
    </source>
</evidence>
<comment type="similarity">
    <text evidence="3">Belongs to the VPRBP/DCAF1 family.</text>
</comment>
<keyword evidence="4" id="KW-0833">Ubl conjugation pathway</keyword>
<feature type="region of interest" description="Disordered" evidence="6">
    <location>
        <begin position="1510"/>
        <end position="1685"/>
    </location>
</feature>
<dbReference type="PANTHER" id="PTHR13129:SF4">
    <property type="entry name" value="DDB1- AND CUL4-ASSOCIATED FACTOR 1"/>
    <property type="match status" value="1"/>
</dbReference>
<dbReference type="GO" id="GO:0016567">
    <property type="term" value="P:protein ubiquitination"/>
    <property type="evidence" value="ECO:0007669"/>
    <property type="project" value="InterPro"/>
</dbReference>
<comment type="pathway">
    <text evidence="2">Protein modification; protein ubiquitination.</text>
</comment>
<feature type="compositionally biased region" description="Basic and acidic residues" evidence="6">
    <location>
        <begin position="1722"/>
        <end position="1746"/>
    </location>
</feature>
<dbReference type="Gene3D" id="2.130.10.10">
    <property type="entry name" value="YVTN repeat-like/Quinoprotein amine dehydrogenase"/>
    <property type="match status" value="1"/>
</dbReference>
<keyword evidence="5" id="KW-0539">Nucleus</keyword>
<dbReference type="InterPro" id="IPR036322">
    <property type="entry name" value="WD40_repeat_dom_sf"/>
</dbReference>
<feature type="compositionally biased region" description="Basic residues" evidence="6">
    <location>
        <begin position="1661"/>
        <end position="1679"/>
    </location>
</feature>
<dbReference type="InterPro" id="IPR033270">
    <property type="entry name" value="VPRBP/DCAF1"/>
</dbReference>
<sequence length="1801" mass="204022">MASQNASRAEDSAEDQLEDLLSIWENEHENAEWDPKPTLTSIAELIESTAEEFYKSDPDPMDDRHPIKTMTQCRYGYLLRRISRKEDFINKLVVSYFRDNLELNIIATRLAIGILPGLDRTIINTDGGALRQQLFKWAETSESPELQAYSLCLLGSAMDSDQAHNYRSENMRLIVQSLKKLRVLKAKMLEEYKNVPYTCESSNSNEPEATIFKELNFANLKNESFHDGKRPTLEEVIKERNAQTHFSKYNLRSHDPESLNAPSSRMRIATNLVPAQEDGNRSPPRKRHKSDAGESTKKRRDEKDKAVQNGSMKHNPSNASIEEFSSNWSRMHPMVVGASYKLYPLSLAMEQRLILQYLCPLFEYQDYLSLALENKALDVIFDYLDIEECRDVRLTFEALRCLASLIVHRKFAWEFIANNGVQRILKVNRISMASTGVATCMFYMAYTADIMERVCQLPDSILDSLVDYGLWLLEHSYETGRAYVTLFFAHSFCFRVILERFDRNDGLRKLYNYISTLTILQDDEETDVSDDDITQSLGALRNACHAFKSYFNAHMFIKVEHLKRTRIQSIPSHLMPASIPTNLVHTKPMIMDSENERACEWLLLHILNSHGNWKPIDEFRKLDVLKFLLIITTNCHEWDSNGKNEVLIMALDILRVLSTSPRIQLDMREYIKAKGASIQGVSIILELCEGDIIPDAHVQKAALEVLVNLVCGPTEKYAAPSRLNDSIQPSTSSFTKFRKPVQQTTEAMDVLMKMWDAAQRNNGIMILNALLHIRTPITEADSIREFACKALNGLARHEPVRQILSKLPLIASNDLNGLLNEPVLPDKRLEHARFCEHARSLIQRVTQTTINDFAPKDFTQEKLWRASVIARTRIVYNEKELLQLIYQHLSEKGLKKAAMILQQEADLPSVPASRVSSTPTQLQNFPRMNVNAFSGQARRSLRLGSDFLSPQPMARNFQFNALPPIPMATQSLSEVVQPPSNFSTSIRATQAVPTSPAPSLTAISLTSLNSPVTVLAAPSKSVDSASVSALQNEVSAMLENVPAEGGNLTLASSSATKRSYTAAFSSRPSNVPSTIVGPSPRRLYKSSSILSQSSIPFHRPYSDVLTASASSSVTQNAVQIKPFKSLGDIIVEYFRKQHAMCTNPVSTCPPFSLFYPHRCPEPRSQFVPPQNFVSRLQMREITPFRCTMKSLIDQDRRYVFSRFRHTKTFTENEETFTCCNFSIDDEHLLLGTYSGDLHWYNIRTGTDEARYECHHSALTSVQQSKDGSLLLTSSAFVKPLSILWRVSETQDHLIDFTDEYFVEFSNNRADLIIGTQGPRATIYDTESGIAVVKLYNEHLANNYTRNRATFDLSDELVLNDGILWDPRTPKAIHKFDKLNPDISGVFHPKGTEVIINSEVWDVRTRKLLYTVPALDQCKVTFNSTGDIIFGVVHQTIDSLDDRFRQTFGSSFRTFDAIDYHMIATVDTKKPLFDFAADHSDIYVAAIEINSDNDDLLAMEENACKLYEIGKRREQDDQDQEEIVEEEPEFRPNSSASEESETEAESSGLSSSEDEANSEMEEELNNTDFSPDEESNEEDETESANEDEEEDESENASNPEPVIEEGLDTMESTVSPHPPPQNVSISSVEAPHAETEGAESPMEVEREPRNVPAPSAPANGQRRARGGGARRGRRMRRSRDHAHDLLRQIEGELDALHRDFEDLYSESSSEHDTEDDSEVSSDSSDRDSSHSHGEHFDNEDGHHHEDFEASDQDETFDPTDAIQDEHPGTSTIVLNPRLRRERRRQQALEQQKTQPRNNYSNP</sequence>
<proteinExistence type="inferred from homology"/>
<comment type="subcellular location">
    <subcellularLocation>
        <location evidence="1">Nucleus</location>
    </subcellularLocation>
</comment>
<organism evidence="7 8">
    <name type="scientific">Acrobeloides nanus</name>
    <dbReference type="NCBI Taxonomy" id="290746"/>
    <lineage>
        <taxon>Eukaryota</taxon>
        <taxon>Metazoa</taxon>
        <taxon>Ecdysozoa</taxon>
        <taxon>Nematoda</taxon>
        <taxon>Chromadorea</taxon>
        <taxon>Rhabditida</taxon>
        <taxon>Tylenchina</taxon>
        <taxon>Cephalobomorpha</taxon>
        <taxon>Cephaloboidea</taxon>
        <taxon>Cephalobidae</taxon>
        <taxon>Acrobeloides</taxon>
    </lineage>
</organism>
<keyword evidence="7" id="KW-1185">Reference proteome</keyword>
<feature type="compositionally biased region" description="Basic and acidic residues" evidence="6">
    <location>
        <begin position="290"/>
        <end position="306"/>
    </location>
</feature>
<reference evidence="8" key="1">
    <citation type="submission" date="2022-11" db="UniProtKB">
        <authorList>
            <consortium name="WormBaseParasite"/>
        </authorList>
    </citation>
    <scope>IDENTIFICATION</scope>
</reference>
<feature type="compositionally biased region" description="Acidic residues" evidence="6">
    <location>
        <begin position="1747"/>
        <end position="1756"/>
    </location>
</feature>
<evidence type="ECO:0000313" key="8">
    <source>
        <dbReference type="WBParaSite" id="ACRNAN_scaffold88.g29891.t1"/>
    </source>
</evidence>
<feature type="region of interest" description="Disordered" evidence="6">
    <location>
        <begin position="1699"/>
        <end position="1801"/>
    </location>
</feature>
<feature type="compositionally biased region" description="Polar residues" evidence="6">
    <location>
        <begin position="308"/>
        <end position="318"/>
    </location>
</feature>
<protein>
    <submittedName>
        <fullName evidence="8">LisH domain-containing protein</fullName>
    </submittedName>
</protein>
<evidence type="ECO:0000256" key="5">
    <source>
        <dbReference type="ARBA" id="ARBA00023242"/>
    </source>
</evidence>
<dbReference type="Proteomes" id="UP000887540">
    <property type="component" value="Unplaced"/>
</dbReference>
<dbReference type="PANTHER" id="PTHR13129">
    <property type="entry name" value="VPRBP PROTEIN-RELATED"/>
    <property type="match status" value="1"/>
</dbReference>
<dbReference type="InterPro" id="IPR011989">
    <property type="entry name" value="ARM-like"/>
</dbReference>
<evidence type="ECO:0000256" key="4">
    <source>
        <dbReference type="ARBA" id="ARBA00022786"/>
    </source>
</evidence>
<dbReference type="InterPro" id="IPR015943">
    <property type="entry name" value="WD40/YVTN_repeat-like_dom_sf"/>
</dbReference>
<feature type="compositionally biased region" description="Acidic residues" evidence="6">
    <location>
        <begin position="1551"/>
        <end position="1593"/>
    </location>
</feature>
<dbReference type="PROSITE" id="PS50896">
    <property type="entry name" value="LISH"/>
    <property type="match status" value="1"/>
</dbReference>
<dbReference type="SUPFAM" id="SSF48371">
    <property type="entry name" value="ARM repeat"/>
    <property type="match status" value="1"/>
</dbReference>
<dbReference type="WBParaSite" id="ACRNAN_scaffold88.g29891.t1">
    <property type="protein sequence ID" value="ACRNAN_scaffold88.g29891.t1"/>
    <property type="gene ID" value="ACRNAN_scaffold88.g29891"/>
</dbReference>
<feature type="compositionally biased region" description="Polar residues" evidence="6">
    <location>
        <begin position="1791"/>
        <end position="1801"/>
    </location>
</feature>
<feature type="compositionally biased region" description="Acidic residues" evidence="6">
    <location>
        <begin position="1515"/>
        <end position="1527"/>
    </location>
</feature>
<evidence type="ECO:0000313" key="7">
    <source>
        <dbReference type="Proteomes" id="UP000887540"/>
    </source>
</evidence>
<evidence type="ECO:0000256" key="2">
    <source>
        <dbReference type="ARBA" id="ARBA00004906"/>
    </source>
</evidence>